<evidence type="ECO:0000256" key="1">
    <source>
        <dbReference type="SAM" id="Phobius"/>
    </source>
</evidence>
<keyword evidence="1" id="KW-0472">Membrane</keyword>
<feature type="transmembrane region" description="Helical" evidence="1">
    <location>
        <begin position="34"/>
        <end position="53"/>
    </location>
</feature>
<evidence type="ECO:0000313" key="2">
    <source>
        <dbReference type="EMBL" id="MSS16519.1"/>
    </source>
</evidence>
<proteinExistence type="predicted"/>
<dbReference type="AlphaFoldDB" id="A0A6L5X816"/>
<name>A0A6L5X816_9BACT</name>
<sequence length="166" mass="18248">MLVAIACLGCATGAWLMVTSTGSSWPAKVAGCVGVIFFGGGGLLYAITTLYNWMRHIPFFIIYENRVEIYQPFKLTYHTIPLADVKRFRLITINSVKFIAVDYTTASLTHKLAKTSGLKQRMMAFNVEASGGAVESFLADGLAMKGQELCNLLNSRLKDNNRITAK</sequence>
<reference evidence="2 3" key="1">
    <citation type="submission" date="2019-08" db="EMBL/GenBank/DDBJ databases">
        <title>In-depth cultivation of the pig gut microbiome towards novel bacterial diversity and tailored functional studies.</title>
        <authorList>
            <person name="Wylensek D."/>
            <person name="Hitch T.C.A."/>
            <person name="Clavel T."/>
        </authorList>
    </citation>
    <scope>NUCLEOTIDE SEQUENCE [LARGE SCALE GENOMIC DNA]</scope>
    <source>
        <strain evidence="2 3">Oil-RF-744-WCA-WT-10</strain>
    </source>
</reference>
<dbReference type="NCBIfam" id="NF041635">
    <property type="entry name" value="STM3941_fam"/>
    <property type="match status" value="1"/>
</dbReference>
<comment type="caution">
    <text evidence="2">The sequence shown here is derived from an EMBL/GenBank/DDBJ whole genome shotgun (WGS) entry which is preliminary data.</text>
</comment>
<accession>A0A6L5X816</accession>
<dbReference type="EMBL" id="VULT01000002">
    <property type="protein sequence ID" value="MSS16519.1"/>
    <property type="molecule type" value="Genomic_DNA"/>
</dbReference>
<protein>
    <submittedName>
        <fullName evidence="2">Phosphoribosylformylglycinamidine synthase</fullName>
    </submittedName>
</protein>
<dbReference type="InterPro" id="IPR048136">
    <property type="entry name" value="STM3941-like"/>
</dbReference>
<keyword evidence="1" id="KW-1133">Transmembrane helix</keyword>
<keyword evidence="3" id="KW-1185">Reference proteome</keyword>
<gene>
    <name evidence="2" type="ORF">FYJ29_01840</name>
</gene>
<keyword evidence="1" id="KW-0812">Transmembrane</keyword>
<organism evidence="2 3">
    <name type="scientific">Sodaliphilus pleomorphus</name>
    <dbReference type="NCBI Taxonomy" id="2606626"/>
    <lineage>
        <taxon>Bacteria</taxon>
        <taxon>Pseudomonadati</taxon>
        <taxon>Bacteroidota</taxon>
        <taxon>Bacteroidia</taxon>
        <taxon>Bacteroidales</taxon>
        <taxon>Muribaculaceae</taxon>
        <taxon>Sodaliphilus</taxon>
    </lineage>
</organism>
<evidence type="ECO:0000313" key="3">
    <source>
        <dbReference type="Proteomes" id="UP000483362"/>
    </source>
</evidence>
<dbReference type="Proteomes" id="UP000483362">
    <property type="component" value="Unassembled WGS sequence"/>
</dbReference>